<name>A0A8H7APY9_9EURO</name>
<organism evidence="1 2">
    <name type="scientific">Endocarpon pusillum</name>
    <dbReference type="NCBI Taxonomy" id="364733"/>
    <lineage>
        <taxon>Eukaryota</taxon>
        <taxon>Fungi</taxon>
        <taxon>Dikarya</taxon>
        <taxon>Ascomycota</taxon>
        <taxon>Pezizomycotina</taxon>
        <taxon>Eurotiomycetes</taxon>
        <taxon>Chaetothyriomycetidae</taxon>
        <taxon>Verrucariales</taxon>
        <taxon>Verrucariaceae</taxon>
        <taxon>Endocarpon</taxon>
    </lineage>
</organism>
<evidence type="ECO:0000313" key="1">
    <source>
        <dbReference type="EMBL" id="KAF7512189.1"/>
    </source>
</evidence>
<keyword evidence="2" id="KW-1185">Reference proteome</keyword>
<dbReference type="AlphaFoldDB" id="A0A8H7APY9"/>
<comment type="caution">
    <text evidence="1">The sequence shown here is derived from an EMBL/GenBank/DDBJ whole genome shotgun (WGS) entry which is preliminary data.</text>
</comment>
<reference evidence="1" key="1">
    <citation type="submission" date="2020-02" db="EMBL/GenBank/DDBJ databases">
        <authorList>
            <person name="Palmer J.M."/>
        </authorList>
    </citation>
    <scope>NUCLEOTIDE SEQUENCE</scope>
    <source>
        <strain evidence="1">EPUS1.4</strain>
        <tissue evidence="1">Thallus</tissue>
    </source>
</reference>
<proteinExistence type="predicted"/>
<protein>
    <submittedName>
        <fullName evidence="1">Uncharacterized protein</fullName>
    </submittedName>
</protein>
<dbReference type="Proteomes" id="UP000606974">
    <property type="component" value="Unassembled WGS sequence"/>
</dbReference>
<gene>
    <name evidence="1" type="ORF">GJ744_002351</name>
</gene>
<evidence type="ECO:0000313" key="2">
    <source>
        <dbReference type="Proteomes" id="UP000606974"/>
    </source>
</evidence>
<sequence>MVDRWNDDKIGEIIEVFGTKIQKRENTVMGMENWLQFFALGGWDVKCAQAQIAICIEVVEALTFSNRIGFLEAEEEAGSLKNI</sequence>
<accession>A0A8H7APY9</accession>
<dbReference type="EMBL" id="JAACFV010000014">
    <property type="protein sequence ID" value="KAF7512189.1"/>
    <property type="molecule type" value="Genomic_DNA"/>
</dbReference>